<dbReference type="InterPro" id="IPR029044">
    <property type="entry name" value="Nucleotide-diphossugar_trans"/>
</dbReference>
<reference evidence="5 6" key="1">
    <citation type="submission" date="2024-06" db="EMBL/GenBank/DDBJ databases">
        <authorList>
            <person name="Kraege A."/>
            <person name="Thomma B."/>
        </authorList>
    </citation>
    <scope>NUCLEOTIDE SEQUENCE [LARGE SCALE GENOMIC DNA]</scope>
</reference>
<dbReference type="EMBL" id="CAXHTA020000010">
    <property type="protein sequence ID" value="CAL5224137.1"/>
    <property type="molecule type" value="Genomic_DNA"/>
</dbReference>
<evidence type="ECO:0000256" key="4">
    <source>
        <dbReference type="SAM" id="SignalP"/>
    </source>
</evidence>
<comment type="caution">
    <text evidence="5">The sequence shown here is derived from an EMBL/GenBank/DDBJ whole genome shotgun (WGS) entry which is preliminary data.</text>
</comment>
<dbReference type="Pfam" id="PF05637">
    <property type="entry name" value="Glyco_transf_34"/>
    <property type="match status" value="1"/>
</dbReference>
<evidence type="ECO:0000313" key="6">
    <source>
        <dbReference type="Proteomes" id="UP001497392"/>
    </source>
</evidence>
<dbReference type="InterPro" id="IPR008630">
    <property type="entry name" value="Glyco_trans_34"/>
</dbReference>
<keyword evidence="4" id="KW-0732">Signal</keyword>
<gene>
    <name evidence="5" type="primary">g6770</name>
    <name evidence="5" type="ORF">VP750_LOCUS5796</name>
</gene>
<evidence type="ECO:0000313" key="5">
    <source>
        <dbReference type="EMBL" id="CAL5224137.1"/>
    </source>
</evidence>
<evidence type="ECO:0000256" key="1">
    <source>
        <dbReference type="ARBA" id="ARBA00005664"/>
    </source>
</evidence>
<accession>A0ABP1G142</accession>
<organism evidence="5 6">
    <name type="scientific">Coccomyxa viridis</name>
    <dbReference type="NCBI Taxonomy" id="1274662"/>
    <lineage>
        <taxon>Eukaryota</taxon>
        <taxon>Viridiplantae</taxon>
        <taxon>Chlorophyta</taxon>
        <taxon>core chlorophytes</taxon>
        <taxon>Trebouxiophyceae</taxon>
        <taxon>Trebouxiophyceae incertae sedis</taxon>
        <taxon>Coccomyxaceae</taxon>
        <taxon>Coccomyxa</taxon>
    </lineage>
</organism>
<dbReference type="PANTHER" id="PTHR31306">
    <property type="entry name" value="ALPHA-1,6-MANNOSYLTRANSFERASE MNN11-RELATED"/>
    <property type="match status" value="1"/>
</dbReference>
<keyword evidence="3" id="KW-0808">Transferase</keyword>
<name>A0ABP1G142_9CHLO</name>
<dbReference type="Gene3D" id="3.90.550.10">
    <property type="entry name" value="Spore Coat Polysaccharide Biosynthesis Protein SpsA, Chain A"/>
    <property type="match status" value="1"/>
</dbReference>
<comment type="similarity">
    <text evidence="1">Belongs to the glycosyltransferase 34 family.</text>
</comment>
<proteinExistence type="inferred from homology"/>
<evidence type="ECO:0000256" key="2">
    <source>
        <dbReference type="ARBA" id="ARBA00022676"/>
    </source>
</evidence>
<feature type="signal peptide" evidence="4">
    <location>
        <begin position="1"/>
        <end position="19"/>
    </location>
</feature>
<dbReference type="Proteomes" id="UP001497392">
    <property type="component" value="Unassembled WGS sequence"/>
</dbReference>
<dbReference type="PANTHER" id="PTHR31306:SF4">
    <property type="entry name" value="ALPHA-1,2-GALACTOSYLTRANSFERASE"/>
    <property type="match status" value="1"/>
</dbReference>
<evidence type="ECO:0000256" key="3">
    <source>
        <dbReference type="ARBA" id="ARBA00022679"/>
    </source>
</evidence>
<keyword evidence="6" id="KW-1185">Reference proteome</keyword>
<feature type="chain" id="PRO_5045237508" evidence="4">
    <location>
        <begin position="20"/>
        <end position="247"/>
    </location>
</feature>
<keyword evidence="2" id="KW-0328">Glycosyltransferase</keyword>
<dbReference type="SUPFAM" id="SSF53448">
    <property type="entry name" value="Nucleotide-diphospho-sugar transferases"/>
    <property type="match status" value="1"/>
</dbReference>
<protein>
    <submittedName>
        <fullName evidence="5">G6770 protein</fullName>
    </submittedName>
</protein>
<sequence>MRFITSLCGVLCLASSIYAESPRIAISRTATQIKEEWEQVAMQNIIDYAELHRYHLQLSGHVDKDRHPAWSKVKAWQHLLQRYDWVWQTDADMAILDMHRRLETFLDSDYDIIIGRDCSTFHDLLDHGFNASEALRASVNTGSFFLRSSPWTSEFLCKLYEYNGSHIPNIDIWWDNAAMIHFIQMDQSLDTHIKLLPGRLFNAWPPSTTHYFRERNVSHLCDHTETVFYEPGEATVAVRPGPSDGPA</sequence>